<dbReference type="InterPro" id="IPR053137">
    <property type="entry name" value="NLR-like"/>
</dbReference>
<organism evidence="1 2">
    <name type="scientific">Aspergillus udagawae</name>
    <dbReference type="NCBI Taxonomy" id="91492"/>
    <lineage>
        <taxon>Eukaryota</taxon>
        <taxon>Fungi</taxon>
        <taxon>Dikarya</taxon>
        <taxon>Ascomycota</taxon>
        <taxon>Pezizomycotina</taxon>
        <taxon>Eurotiomycetes</taxon>
        <taxon>Eurotiomycetidae</taxon>
        <taxon>Eurotiales</taxon>
        <taxon>Aspergillaceae</taxon>
        <taxon>Aspergillus</taxon>
        <taxon>Aspergillus subgen. Fumigati</taxon>
    </lineage>
</organism>
<protein>
    <submittedName>
        <fullName evidence="1">Nephrocystin-3</fullName>
    </submittedName>
</protein>
<dbReference type="Pfam" id="PF13374">
    <property type="entry name" value="TPR_10"/>
    <property type="match status" value="1"/>
</dbReference>
<dbReference type="Proteomes" id="UP000465221">
    <property type="component" value="Unassembled WGS sequence"/>
</dbReference>
<dbReference type="EMBL" id="BLKC01000072">
    <property type="protein sequence ID" value="GFF47960.1"/>
    <property type="molecule type" value="Genomic_DNA"/>
</dbReference>
<name>A0A8H3P8L3_9EURO</name>
<gene>
    <name evidence="1" type="ORF">IFM46972_08429</name>
</gene>
<dbReference type="Pfam" id="PF13424">
    <property type="entry name" value="TPR_12"/>
    <property type="match status" value="1"/>
</dbReference>
<accession>A0A8H3P8L3</accession>
<comment type="caution">
    <text evidence="1">The sequence shown here is derived from an EMBL/GenBank/DDBJ whole genome shotgun (WGS) entry which is preliminary data.</text>
</comment>
<reference evidence="1 2" key="1">
    <citation type="submission" date="2020-01" db="EMBL/GenBank/DDBJ databases">
        <title>Draft genome sequence of Aspergillus udagawae IFM 46972.</title>
        <authorList>
            <person name="Takahashi H."/>
            <person name="Yaguchi T."/>
        </authorList>
    </citation>
    <scope>NUCLEOTIDE SEQUENCE [LARGE SCALE GENOMIC DNA]</scope>
    <source>
        <strain evidence="1 2">IFM 46972</strain>
    </source>
</reference>
<dbReference type="InterPro" id="IPR011990">
    <property type="entry name" value="TPR-like_helical_dom_sf"/>
</dbReference>
<proteinExistence type="predicted"/>
<dbReference type="PANTHER" id="PTHR46082:SF6">
    <property type="entry name" value="AAA+ ATPASE DOMAIN-CONTAINING PROTEIN-RELATED"/>
    <property type="match status" value="1"/>
</dbReference>
<dbReference type="PANTHER" id="PTHR46082">
    <property type="entry name" value="ATP/GTP-BINDING PROTEIN-RELATED"/>
    <property type="match status" value="1"/>
</dbReference>
<dbReference type="Gene3D" id="1.25.40.10">
    <property type="entry name" value="Tetratricopeptide repeat domain"/>
    <property type="match status" value="2"/>
</dbReference>
<sequence>MISVPGLPEDDAVTLLMNHCEEERKPNNLQVAQEIVEILGYHPLAIHQAGGYIFKNPPIQSFLDSYETEKRELMEWTPTFWDYKKIVNEEEQECVLSVFTTWELSIKKIANEDTRRKIERFLAVCAYLGKTTISESLIKASSASETNQWMDLFLRDGQWSSRSYSNVLIELRALALVQPIAGEPKSFLLHPLVSDWLKCRGEESTLVEKQQLDRASAAALLKTYLRFIFNDSAHGYLDTSAAIRESILLQVTSCEGNIEKFLHLSINSDDWENISETFAEFHESVGDYSNALALQSEVVRRRKIKLSPDNPDLISSQCLLGQIYNSLGQFEEAEYQLSKVQLQKRASSKQDISVLKAADNLIWALGKYAEAKVNLEQQTRALRSLYGEDSRPLLRNFRMLGWALANDDNLGDAESLIANTTAKCEEFFGENDLDTLTCYNAQGVLYRMEGVVSKAEELIRKAAEGRTNRLGRAHPSTLNALTNLSMVLASQANKFDEGETLAREVLSLRQKKLGEYHTSTLVSVVNLMRILLEGRDTYGRAYGSEIKELQFQAKLGEALDKGVWGADILDSQLGTTRLDGDLGVLLVFRTSRFGPKEWIRSHIPDWSKRHKQPTHSRLPTTYERVDLRTYLSALQQTQ</sequence>
<evidence type="ECO:0000313" key="2">
    <source>
        <dbReference type="Proteomes" id="UP000465221"/>
    </source>
</evidence>
<dbReference type="SUPFAM" id="SSF48452">
    <property type="entry name" value="TPR-like"/>
    <property type="match status" value="2"/>
</dbReference>
<dbReference type="AlphaFoldDB" id="A0A8H3P8L3"/>
<evidence type="ECO:0000313" key="1">
    <source>
        <dbReference type="EMBL" id="GFF47960.1"/>
    </source>
</evidence>